<evidence type="ECO:0000313" key="3">
    <source>
        <dbReference type="Proteomes" id="UP000499080"/>
    </source>
</evidence>
<feature type="compositionally biased region" description="Polar residues" evidence="1">
    <location>
        <begin position="40"/>
        <end position="51"/>
    </location>
</feature>
<sequence length="93" mass="10670">MIVVGLVIFTSRFESTRGLFWNGPRNLEPRSDDEDDTRAGTPSPSFRTTPTGRRLDTTYDIASYRAPYTAGLHWNRISNLEPSYQEAKPRLDY</sequence>
<accession>A0A4Y2BWN0</accession>
<feature type="region of interest" description="Disordered" evidence="1">
    <location>
        <begin position="22"/>
        <end position="52"/>
    </location>
</feature>
<evidence type="ECO:0000313" key="2">
    <source>
        <dbReference type="EMBL" id="GBL95716.1"/>
    </source>
</evidence>
<name>A0A4Y2BWN0_ARAVE</name>
<reference evidence="2 3" key="1">
    <citation type="journal article" date="2019" name="Sci. Rep.">
        <title>Orb-weaving spider Araneus ventricosus genome elucidates the spidroin gene catalogue.</title>
        <authorList>
            <person name="Kono N."/>
            <person name="Nakamura H."/>
            <person name="Ohtoshi R."/>
            <person name="Moran D.A.P."/>
            <person name="Shinohara A."/>
            <person name="Yoshida Y."/>
            <person name="Fujiwara M."/>
            <person name="Mori M."/>
            <person name="Tomita M."/>
            <person name="Arakawa K."/>
        </authorList>
    </citation>
    <scope>NUCLEOTIDE SEQUENCE [LARGE SCALE GENOMIC DNA]</scope>
</reference>
<dbReference type="AlphaFoldDB" id="A0A4Y2BWN0"/>
<gene>
    <name evidence="2" type="ORF">AVEN_668_1</name>
</gene>
<proteinExistence type="predicted"/>
<organism evidence="2 3">
    <name type="scientific">Araneus ventricosus</name>
    <name type="common">Orbweaver spider</name>
    <name type="synonym">Epeira ventricosa</name>
    <dbReference type="NCBI Taxonomy" id="182803"/>
    <lineage>
        <taxon>Eukaryota</taxon>
        <taxon>Metazoa</taxon>
        <taxon>Ecdysozoa</taxon>
        <taxon>Arthropoda</taxon>
        <taxon>Chelicerata</taxon>
        <taxon>Arachnida</taxon>
        <taxon>Araneae</taxon>
        <taxon>Araneomorphae</taxon>
        <taxon>Entelegynae</taxon>
        <taxon>Araneoidea</taxon>
        <taxon>Araneidae</taxon>
        <taxon>Araneus</taxon>
    </lineage>
</organism>
<evidence type="ECO:0000256" key="1">
    <source>
        <dbReference type="SAM" id="MobiDB-lite"/>
    </source>
</evidence>
<keyword evidence="3" id="KW-1185">Reference proteome</keyword>
<comment type="caution">
    <text evidence="2">The sequence shown here is derived from an EMBL/GenBank/DDBJ whole genome shotgun (WGS) entry which is preliminary data.</text>
</comment>
<protein>
    <submittedName>
        <fullName evidence="2">Uncharacterized protein</fullName>
    </submittedName>
</protein>
<dbReference type="Proteomes" id="UP000499080">
    <property type="component" value="Unassembled WGS sequence"/>
</dbReference>
<dbReference type="EMBL" id="BGPR01000114">
    <property type="protein sequence ID" value="GBL95716.1"/>
    <property type="molecule type" value="Genomic_DNA"/>
</dbReference>